<proteinExistence type="predicted"/>
<dbReference type="GO" id="GO:0120147">
    <property type="term" value="F:formylglycine-generating oxidase activity"/>
    <property type="evidence" value="ECO:0007669"/>
    <property type="project" value="TreeGrafter"/>
</dbReference>
<dbReference type="PANTHER" id="PTHR23150">
    <property type="entry name" value="SULFATASE MODIFYING FACTOR 1, 2"/>
    <property type="match status" value="1"/>
</dbReference>
<protein>
    <recommendedName>
        <fullName evidence="2">Sulfatase-modifying factor enzyme-like domain-containing protein</fullName>
    </recommendedName>
</protein>
<dbReference type="InterPro" id="IPR051043">
    <property type="entry name" value="Sulfatase_Mod_Factor_Kinase"/>
</dbReference>
<dbReference type="InterPro" id="IPR016187">
    <property type="entry name" value="CTDL_fold"/>
</dbReference>
<keyword evidence="4" id="KW-1185">Reference proteome</keyword>
<dbReference type="Gene3D" id="3.90.1580.10">
    <property type="entry name" value="paralog of FGE (formylglycine-generating enzyme)"/>
    <property type="match status" value="1"/>
</dbReference>
<name>A0A0N1F3I5_9HYPH</name>
<accession>A0A0N1F3I5</accession>
<evidence type="ECO:0000256" key="1">
    <source>
        <dbReference type="SAM" id="MobiDB-lite"/>
    </source>
</evidence>
<dbReference type="PANTHER" id="PTHR23150:SF35">
    <property type="entry name" value="BLL6746 PROTEIN"/>
    <property type="match status" value="1"/>
</dbReference>
<dbReference type="RefSeq" id="WP_054210197.1">
    <property type="nucleotide sequence ID" value="NZ_LGSZ01000048.1"/>
</dbReference>
<evidence type="ECO:0000259" key="2">
    <source>
        <dbReference type="Pfam" id="PF03781"/>
    </source>
</evidence>
<dbReference type="InterPro" id="IPR042095">
    <property type="entry name" value="SUMF_sf"/>
</dbReference>
<dbReference type="InterPro" id="IPR005532">
    <property type="entry name" value="SUMF_dom"/>
</dbReference>
<dbReference type="Pfam" id="PF03781">
    <property type="entry name" value="FGE-sulfatase"/>
    <property type="match status" value="1"/>
</dbReference>
<dbReference type="SUPFAM" id="SSF56436">
    <property type="entry name" value="C-type lectin-like"/>
    <property type="match status" value="1"/>
</dbReference>
<evidence type="ECO:0000313" key="4">
    <source>
        <dbReference type="Proteomes" id="UP000037822"/>
    </source>
</evidence>
<reference evidence="3 4" key="1">
    <citation type="submission" date="2015-07" db="EMBL/GenBank/DDBJ databases">
        <title>Whole genome sequencing of Bosea vaviloviae isolated from cave pool.</title>
        <authorList>
            <person name="Tan N.E.H."/>
            <person name="Lee Y.P."/>
            <person name="Gan H.M."/>
            <person name="Barton H."/>
            <person name="Savka M.A."/>
        </authorList>
    </citation>
    <scope>NUCLEOTIDE SEQUENCE [LARGE SCALE GENOMIC DNA]</scope>
    <source>
        <strain evidence="3 4">SD260</strain>
    </source>
</reference>
<gene>
    <name evidence="3" type="ORF">AE618_16705</name>
</gene>
<dbReference type="EMBL" id="LGSZ01000048">
    <property type="protein sequence ID" value="KPH79539.1"/>
    <property type="molecule type" value="Genomic_DNA"/>
</dbReference>
<feature type="domain" description="Sulfatase-modifying factor enzyme-like" evidence="2">
    <location>
        <begin position="141"/>
        <end position="392"/>
    </location>
</feature>
<comment type="caution">
    <text evidence="3">The sequence shown here is derived from an EMBL/GenBank/DDBJ whole genome shotgun (WGS) entry which is preliminary data.</text>
</comment>
<dbReference type="PATRIC" id="fig|1526658.3.peg.87"/>
<feature type="region of interest" description="Disordered" evidence="1">
    <location>
        <begin position="1"/>
        <end position="24"/>
    </location>
</feature>
<dbReference type="OrthoDB" id="9768004at2"/>
<dbReference type="AlphaFoldDB" id="A0A0N1F3I5"/>
<sequence length="396" mass="41800">MIPSRDAPGLQQRCLPGAKPAPTSPGASIALPIIAAGIGLLMTAAAATAQTRPPQQGAASATPTLKLLPVAPPKDPAVEMAQRIAATTDRAALLELLAAGVDKNRITSRLAALGYVDLAAAGTRLWIKPGSGEGFRDCADCPELVLVPDGDVRMQLSTGATPRIVEVSLPQPFAVGRFEVTRAQYRAFVAQSGHVVELGCHVRAPVWKLAPTLSWQDPGYPQTENDPVACVSHGDAKAYVAWLSKRSGQRYRLLTDPEWHHLAASSAKDMADPARLCAIGNGADQTAKEANPSWAAAPCRDGHRNTAPVGSFAATAWGLSDLSGNLWEWVDTCPPDPSVPGQPFPPPICREEEGRILRGGSWADPPAARTLDSRIVSEPGIRDQVAGFRVARDLGN</sequence>
<dbReference type="Proteomes" id="UP000037822">
    <property type="component" value="Unassembled WGS sequence"/>
</dbReference>
<organism evidence="3 4">
    <name type="scientific">Bosea vaviloviae</name>
    <dbReference type="NCBI Taxonomy" id="1526658"/>
    <lineage>
        <taxon>Bacteria</taxon>
        <taxon>Pseudomonadati</taxon>
        <taxon>Pseudomonadota</taxon>
        <taxon>Alphaproteobacteria</taxon>
        <taxon>Hyphomicrobiales</taxon>
        <taxon>Boseaceae</taxon>
        <taxon>Bosea</taxon>
    </lineage>
</organism>
<evidence type="ECO:0000313" key="3">
    <source>
        <dbReference type="EMBL" id="KPH79539.1"/>
    </source>
</evidence>